<comment type="caution">
    <text evidence="4">The sequence shown here is derived from an EMBL/GenBank/DDBJ whole genome shotgun (WGS) entry which is preliminary data.</text>
</comment>
<dbReference type="GO" id="GO:0005886">
    <property type="term" value="C:plasma membrane"/>
    <property type="evidence" value="ECO:0007669"/>
    <property type="project" value="TreeGrafter"/>
</dbReference>
<dbReference type="Gene3D" id="3.40.50.80">
    <property type="entry name" value="Nucleotide-binding domain of ferredoxin-NADP reductase (FNR) module"/>
    <property type="match status" value="2"/>
</dbReference>
<dbReference type="AlphaFoldDB" id="A0A2P5FGT6"/>
<reference evidence="5" key="1">
    <citation type="submission" date="2016-06" db="EMBL/GenBank/DDBJ databases">
        <title>Parallel loss of symbiosis genes in relatives of nitrogen-fixing non-legume Parasponia.</title>
        <authorList>
            <person name="Van Velzen R."/>
            <person name="Holmer R."/>
            <person name="Bu F."/>
            <person name="Rutten L."/>
            <person name="Van Zeijl A."/>
            <person name="Liu W."/>
            <person name="Santuari L."/>
            <person name="Cao Q."/>
            <person name="Sharma T."/>
            <person name="Shen D."/>
            <person name="Roswanjaya Y."/>
            <person name="Wardhani T."/>
            <person name="Kalhor M.S."/>
            <person name="Jansen J."/>
            <person name="Van den Hoogen J."/>
            <person name="Gungor B."/>
            <person name="Hartog M."/>
            <person name="Hontelez J."/>
            <person name="Verver J."/>
            <person name="Yang W.-C."/>
            <person name="Schijlen E."/>
            <person name="Repin R."/>
            <person name="Schilthuizen M."/>
            <person name="Schranz E."/>
            <person name="Heidstra R."/>
            <person name="Miyata K."/>
            <person name="Fedorova E."/>
            <person name="Kohlen W."/>
            <person name="Bisseling T."/>
            <person name="Smit S."/>
            <person name="Geurts R."/>
        </authorList>
    </citation>
    <scope>NUCLEOTIDE SEQUENCE [LARGE SCALE GENOMIC DNA]</scope>
    <source>
        <strain evidence="5">cv. RG33-2</strain>
    </source>
</reference>
<dbReference type="InterPro" id="IPR039261">
    <property type="entry name" value="FNR_nucleotide-bd"/>
</dbReference>
<keyword evidence="5" id="KW-1185">Reference proteome</keyword>
<evidence type="ECO:0000313" key="5">
    <source>
        <dbReference type="Proteomes" id="UP000237000"/>
    </source>
</evidence>
<feature type="transmembrane region" description="Helical" evidence="2">
    <location>
        <begin position="157"/>
        <end position="175"/>
    </location>
</feature>
<feature type="domain" description="Ferric reductase NAD binding" evidence="3">
    <location>
        <begin position="1"/>
        <end position="266"/>
    </location>
</feature>
<keyword evidence="2" id="KW-0472">Membrane</keyword>
<dbReference type="InParanoid" id="A0A2P5FGT6"/>
<protein>
    <submittedName>
        <fullName evidence="4">Ferric reductase, NAD binding domain containing protein</fullName>
    </submittedName>
</protein>
<proteinExistence type="predicted"/>
<accession>A0A2P5FGT6</accession>
<evidence type="ECO:0000259" key="3">
    <source>
        <dbReference type="Pfam" id="PF08030"/>
    </source>
</evidence>
<name>A0A2P5FGT6_TREOI</name>
<feature type="transmembrane region" description="Helical" evidence="2">
    <location>
        <begin position="110"/>
        <end position="137"/>
    </location>
</feature>
<gene>
    <name evidence="4" type="ORF">TorRG33x02_073770</name>
</gene>
<evidence type="ECO:0000256" key="2">
    <source>
        <dbReference type="SAM" id="Phobius"/>
    </source>
</evidence>
<dbReference type="STRING" id="63057.A0A2P5FGT6"/>
<evidence type="ECO:0000256" key="1">
    <source>
        <dbReference type="ARBA" id="ARBA00023002"/>
    </source>
</evidence>
<dbReference type="EMBL" id="JXTC01000035">
    <property type="protein sequence ID" value="PON96998.1"/>
    <property type="molecule type" value="Genomic_DNA"/>
</dbReference>
<dbReference type="OrthoDB" id="167398at2759"/>
<dbReference type="InterPro" id="IPR050369">
    <property type="entry name" value="RBOH/FRE"/>
</dbReference>
<dbReference type="SUPFAM" id="SSF52343">
    <property type="entry name" value="Ferredoxin reductase-like, C-terminal NADP-linked domain"/>
    <property type="match status" value="1"/>
</dbReference>
<dbReference type="PANTHER" id="PTHR11972:SF79">
    <property type="entry name" value="FERRIC REDUCTION OXIDASE 4-RELATED"/>
    <property type="match status" value="1"/>
</dbReference>
<dbReference type="PANTHER" id="PTHR11972">
    <property type="entry name" value="NADPH OXIDASE"/>
    <property type="match status" value="1"/>
</dbReference>
<sequence>MVSGGSGIAPFISIIREVMFQSTKPNSHIPRILLISAFKNSADLAMLDLLLPISGPHAEQITQIQLQIEAFVTQETEQPTIEAQQPIQTVLFKTNPLDSPISPTLGPNSWLWLGAIISSSFALFLLLLGLVSRYYIYPVDHNTGEFYHYSYKCLWDMFLACACICLVSSLVFVWTKRRNDSMDAKQIQNAEMVTLPTSCPAAWSNVAGDHRELESLPNQSLAQAIKVHFGARPDLKKILFESKASDVGVLVCGPRKMRHEVAKICASGLADNLHFESISFNW</sequence>
<dbReference type="Proteomes" id="UP000237000">
    <property type="component" value="Unassembled WGS sequence"/>
</dbReference>
<dbReference type="GO" id="GO:0000293">
    <property type="term" value="F:ferric-chelate reductase activity"/>
    <property type="evidence" value="ECO:0007669"/>
    <property type="project" value="TreeGrafter"/>
</dbReference>
<keyword evidence="1" id="KW-0560">Oxidoreductase</keyword>
<dbReference type="InterPro" id="IPR013121">
    <property type="entry name" value="Fe_red_NAD-bd_6"/>
</dbReference>
<keyword evidence="2" id="KW-0812">Transmembrane</keyword>
<evidence type="ECO:0000313" key="4">
    <source>
        <dbReference type="EMBL" id="PON96998.1"/>
    </source>
</evidence>
<organism evidence="4 5">
    <name type="scientific">Trema orientale</name>
    <name type="common">Charcoal tree</name>
    <name type="synonym">Celtis orientalis</name>
    <dbReference type="NCBI Taxonomy" id="63057"/>
    <lineage>
        <taxon>Eukaryota</taxon>
        <taxon>Viridiplantae</taxon>
        <taxon>Streptophyta</taxon>
        <taxon>Embryophyta</taxon>
        <taxon>Tracheophyta</taxon>
        <taxon>Spermatophyta</taxon>
        <taxon>Magnoliopsida</taxon>
        <taxon>eudicotyledons</taxon>
        <taxon>Gunneridae</taxon>
        <taxon>Pentapetalae</taxon>
        <taxon>rosids</taxon>
        <taxon>fabids</taxon>
        <taxon>Rosales</taxon>
        <taxon>Cannabaceae</taxon>
        <taxon>Trema</taxon>
    </lineage>
</organism>
<keyword evidence="2" id="KW-1133">Transmembrane helix</keyword>
<dbReference type="Pfam" id="PF08030">
    <property type="entry name" value="NAD_binding_6"/>
    <property type="match status" value="1"/>
</dbReference>